<evidence type="ECO:0000313" key="2">
    <source>
        <dbReference type="EMBL" id="KAJ6844007.1"/>
    </source>
</evidence>
<feature type="compositionally biased region" description="Basic and acidic residues" evidence="1">
    <location>
        <begin position="159"/>
        <end position="168"/>
    </location>
</feature>
<gene>
    <name evidence="2" type="ORF">M6B38_294545</name>
</gene>
<feature type="region of interest" description="Disordered" evidence="1">
    <location>
        <begin position="37"/>
        <end position="211"/>
    </location>
</feature>
<dbReference type="EMBL" id="JANAVB010006798">
    <property type="protein sequence ID" value="KAJ6844007.1"/>
    <property type="molecule type" value="Genomic_DNA"/>
</dbReference>
<accession>A0AAX6HTU8</accession>
<evidence type="ECO:0000256" key="1">
    <source>
        <dbReference type="SAM" id="MobiDB-lite"/>
    </source>
</evidence>
<organism evidence="2 3">
    <name type="scientific">Iris pallida</name>
    <name type="common">Sweet iris</name>
    <dbReference type="NCBI Taxonomy" id="29817"/>
    <lineage>
        <taxon>Eukaryota</taxon>
        <taxon>Viridiplantae</taxon>
        <taxon>Streptophyta</taxon>
        <taxon>Embryophyta</taxon>
        <taxon>Tracheophyta</taxon>
        <taxon>Spermatophyta</taxon>
        <taxon>Magnoliopsida</taxon>
        <taxon>Liliopsida</taxon>
        <taxon>Asparagales</taxon>
        <taxon>Iridaceae</taxon>
        <taxon>Iridoideae</taxon>
        <taxon>Irideae</taxon>
        <taxon>Iris</taxon>
    </lineage>
</organism>
<name>A0AAX6HTU8_IRIPA</name>
<reference evidence="2" key="2">
    <citation type="submission" date="2023-04" db="EMBL/GenBank/DDBJ databases">
        <authorList>
            <person name="Bruccoleri R.E."/>
            <person name="Oakeley E.J."/>
            <person name="Faust A.-M."/>
            <person name="Dessus-Babus S."/>
            <person name="Altorfer M."/>
            <person name="Burckhardt D."/>
            <person name="Oertli M."/>
            <person name="Naumann U."/>
            <person name="Petersen F."/>
            <person name="Wong J."/>
        </authorList>
    </citation>
    <scope>NUCLEOTIDE SEQUENCE</scope>
    <source>
        <strain evidence="2">GSM-AAB239-AS_SAM_17_03QT</strain>
        <tissue evidence="2">Leaf</tissue>
    </source>
</reference>
<proteinExistence type="predicted"/>
<keyword evidence="3" id="KW-1185">Reference proteome</keyword>
<protein>
    <submittedName>
        <fullName evidence="2">17.1 kDa class II heat shock protein-like</fullName>
    </submittedName>
</protein>
<dbReference type="AlphaFoldDB" id="A0AAX6HTU8"/>
<comment type="caution">
    <text evidence="2">The sequence shown here is derived from an EMBL/GenBank/DDBJ whole genome shotgun (WGS) entry which is preliminary data.</text>
</comment>
<evidence type="ECO:0000313" key="3">
    <source>
        <dbReference type="Proteomes" id="UP001140949"/>
    </source>
</evidence>
<sequence>MVLSLEKAPEVSGTRANVAEATGPSPLFFLFASQPASPINVLSPPLTNINNDQDQREKERARESKGRPRNGFPSDGTRLSAVLHSPPPDGPHLPRGGGGGEGVPQRPHAEVRPRCPRDGVDPRRREGAPRRVRVRDRHARGEVRGDQGAGGGRQPPRHQRGEEARGGEGWEVSEDGEEDGEVHEEVLPAGERQHRRRHGGVPGRGSDGHGA</sequence>
<feature type="compositionally biased region" description="Acidic residues" evidence="1">
    <location>
        <begin position="171"/>
        <end position="182"/>
    </location>
</feature>
<dbReference type="Proteomes" id="UP001140949">
    <property type="component" value="Unassembled WGS sequence"/>
</dbReference>
<keyword evidence="2" id="KW-0346">Stress response</keyword>
<feature type="compositionally biased region" description="Basic and acidic residues" evidence="1">
    <location>
        <begin position="53"/>
        <end position="66"/>
    </location>
</feature>
<feature type="compositionally biased region" description="Basic and acidic residues" evidence="1">
    <location>
        <begin position="107"/>
        <end position="129"/>
    </location>
</feature>
<reference evidence="2" key="1">
    <citation type="journal article" date="2023" name="GigaByte">
        <title>Genome assembly of the bearded iris, Iris pallida Lam.</title>
        <authorList>
            <person name="Bruccoleri R.E."/>
            <person name="Oakeley E.J."/>
            <person name="Faust A.M.E."/>
            <person name="Altorfer M."/>
            <person name="Dessus-Babus S."/>
            <person name="Burckhardt D."/>
            <person name="Oertli M."/>
            <person name="Naumann U."/>
            <person name="Petersen F."/>
            <person name="Wong J."/>
        </authorList>
    </citation>
    <scope>NUCLEOTIDE SEQUENCE</scope>
    <source>
        <strain evidence="2">GSM-AAB239-AS_SAM_17_03QT</strain>
    </source>
</reference>